<dbReference type="InterPro" id="IPR037401">
    <property type="entry name" value="SnoaL-like"/>
</dbReference>
<protein>
    <recommendedName>
        <fullName evidence="1">SnoaL-like domain-containing protein</fullName>
    </recommendedName>
</protein>
<comment type="caution">
    <text evidence="2">The sequence shown here is derived from an EMBL/GenBank/DDBJ whole genome shotgun (WGS) entry which is preliminary data.</text>
</comment>
<sequence>MTSPFALPAALNPPMIGREAVVDALYRCVMAFDTNDTALFNSSFMPDGVFEVNRRAMEGLPKIHATGLALIFSVDTTHLMSNVRVHMRTGTRKDGVAQENEASLTATGLSQHFAGGKGMEPGQNNLLGGSLYRGELTRDMDGLWKFRHLQIKSTWVQGDYSVVGGPLNETEQ</sequence>
<dbReference type="RefSeq" id="XP_031001061.1">
    <property type="nucleotide sequence ID" value="XM_031153788.1"/>
</dbReference>
<gene>
    <name evidence="2" type="ORF">LHYA1_G008871</name>
</gene>
<dbReference type="AlphaFoldDB" id="A0A8H8QT16"/>
<dbReference type="Proteomes" id="UP000431533">
    <property type="component" value="Unassembled WGS sequence"/>
</dbReference>
<dbReference type="SUPFAM" id="SSF54427">
    <property type="entry name" value="NTF2-like"/>
    <property type="match status" value="1"/>
</dbReference>
<feature type="domain" description="SnoaL-like" evidence="1">
    <location>
        <begin position="18"/>
        <end position="149"/>
    </location>
</feature>
<keyword evidence="3" id="KW-1185">Reference proteome</keyword>
<dbReference type="EMBL" id="QGMH01000297">
    <property type="protein sequence ID" value="TVY22273.1"/>
    <property type="molecule type" value="Genomic_DNA"/>
</dbReference>
<evidence type="ECO:0000313" key="2">
    <source>
        <dbReference type="EMBL" id="TVY22273.1"/>
    </source>
</evidence>
<organism evidence="2 3">
    <name type="scientific">Lachnellula hyalina</name>
    <dbReference type="NCBI Taxonomy" id="1316788"/>
    <lineage>
        <taxon>Eukaryota</taxon>
        <taxon>Fungi</taxon>
        <taxon>Dikarya</taxon>
        <taxon>Ascomycota</taxon>
        <taxon>Pezizomycotina</taxon>
        <taxon>Leotiomycetes</taxon>
        <taxon>Helotiales</taxon>
        <taxon>Lachnaceae</taxon>
        <taxon>Lachnellula</taxon>
    </lineage>
</organism>
<dbReference type="Pfam" id="PF13577">
    <property type="entry name" value="SnoaL_4"/>
    <property type="match status" value="1"/>
</dbReference>
<dbReference type="Gene3D" id="3.10.450.50">
    <property type="match status" value="1"/>
</dbReference>
<accession>A0A8H8QT16</accession>
<proteinExistence type="predicted"/>
<dbReference type="OrthoDB" id="2148716at2759"/>
<dbReference type="InterPro" id="IPR032710">
    <property type="entry name" value="NTF2-like_dom_sf"/>
</dbReference>
<name>A0A8H8QT16_9HELO</name>
<evidence type="ECO:0000259" key="1">
    <source>
        <dbReference type="Pfam" id="PF13577"/>
    </source>
</evidence>
<reference evidence="2 3" key="1">
    <citation type="submission" date="2018-05" db="EMBL/GenBank/DDBJ databases">
        <title>Genome sequencing and assembly of the regulated plant pathogen Lachnellula willkommii and related sister species for the development of diagnostic species identification markers.</title>
        <authorList>
            <person name="Giroux E."/>
            <person name="Bilodeau G."/>
        </authorList>
    </citation>
    <scope>NUCLEOTIDE SEQUENCE [LARGE SCALE GENOMIC DNA]</scope>
    <source>
        <strain evidence="2 3">CBS 185.66</strain>
    </source>
</reference>
<evidence type="ECO:0000313" key="3">
    <source>
        <dbReference type="Proteomes" id="UP000431533"/>
    </source>
</evidence>
<dbReference type="GeneID" id="41989069"/>